<feature type="region of interest" description="Disordered" evidence="1">
    <location>
        <begin position="1"/>
        <end position="26"/>
    </location>
</feature>
<accession>D2V771</accession>
<protein>
    <submittedName>
        <fullName evidence="2">Predicted protein</fullName>
    </submittedName>
</protein>
<sequence length="100" mass="10689">MNGRILTSSASSVAASASSSGGGSASSVMITNHEELYSTFCCDIYDFSDDQLVNNNRSDRGESKNTSLQNTRTIVTTPFTLRCLPLEVISLGDLIEFPSS</sequence>
<reference evidence="2 3" key="1">
    <citation type="journal article" date="2010" name="Cell">
        <title>The genome of Naegleria gruberi illuminates early eukaryotic versatility.</title>
        <authorList>
            <person name="Fritz-Laylin L.K."/>
            <person name="Prochnik S.E."/>
            <person name="Ginger M.L."/>
            <person name="Dacks J.B."/>
            <person name="Carpenter M.L."/>
            <person name="Field M.C."/>
            <person name="Kuo A."/>
            <person name="Paredez A."/>
            <person name="Chapman J."/>
            <person name="Pham J."/>
            <person name="Shu S."/>
            <person name="Neupane R."/>
            <person name="Cipriano M."/>
            <person name="Mancuso J."/>
            <person name="Tu H."/>
            <person name="Salamov A."/>
            <person name="Lindquist E."/>
            <person name="Shapiro H."/>
            <person name="Lucas S."/>
            <person name="Grigoriev I.V."/>
            <person name="Cande W.Z."/>
            <person name="Fulton C."/>
            <person name="Rokhsar D.S."/>
            <person name="Dawson S.C."/>
        </authorList>
    </citation>
    <scope>NUCLEOTIDE SEQUENCE [LARGE SCALE GENOMIC DNA]</scope>
    <source>
        <strain evidence="2 3">NEG-M</strain>
    </source>
</reference>
<dbReference type="KEGG" id="ngr:NAEGRDRAFT_64692"/>
<dbReference type="GeneID" id="8861362"/>
<dbReference type="EMBL" id="GG738855">
    <property type="protein sequence ID" value="EFC47323.1"/>
    <property type="molecule type" value="Genomic_DNA"/>
</dbReference>
<dbReference type="Proteomes" id="UP000006671">
    <property type="component" value="Unassembled WGS sequence"/>
</dbReference>
<proteinExistence type="predicted"/>
<dbReference type="AlphaFoldDB" id="D2V771"/>
<name>D2V771_NAEGR</name>
<evidence type="ECO:0000313" key="2">
    <source>
        <dbReference type="EMBL" id="EFC47323.1"/>
    </source>
</evidence>
<dbReference type="RefSeq" id="XP_002680067.1">
    <property type="nucleotide sequence ID" value="XM_002680021.1"/>
</dbReference>
<organism evidence="3">
    <name type="scientific">Naegleria gruberi</name>
    <name type="common">Amoeba</name>
    <dbReference type="NCBI Taxonomy" id="5762"/>
    <lineage>
        <taxon>Eukaryota</taxon>
        <taxon>Discoba</taxon>
        <taxon>Heterolobosea</taxon>
        <taxon>Tetramitia</taxon>
        <taxon>Eutetramitia</taxon>
        <taxon>Vahlkampfiidae</taxon>
        <taxon>Naegleria</taxon>
    </lineage>
</organism>
<keyword evidence="3" id="KW-1185">Reference proteome</keyword>
<evidence type="ECO:0000313" key="3">
    <source>
        <dbReference type="Proteomes" id="UP000006671"/>
    </source>
</evidence>
<gene>
    <name evidence="2" type="ORF">NAEGRDRAFT_64692</name>
</gene>
<evidence type="ECO:0000256" key="1">
    <source>
        <dbReference type="SAM" id="MobiDB-lite"/>
    </source>
</evidence>
<feature type="compositionally biased region" description="Low complexity" evidence="1">
    <location>
        <begin position="8"/>
        <end position="19"/>
    </location>
</feature>
<dbReference type="VEuPathDB" id="AmoebaDB:NAEGRDRAFT_64692"/>
<dbReference type="InParanoid" id="D2V771"/>